<reference evidence="1" key="1">
    <citation type="journal article" date="2021" name="Proc. Natl. Acad. Sci. U.S.A.">
        <title>A Catalog of Tens of Thousands of Viruses from Human Metagenomes Reveals Hidden Associations with Chronic Diseases.</title>
        <authorList>
            <person name="Tisza M.J."/>
            <person name="Buck C.B."/>
        </authorList>
    </citation>
    <scope>NUCLEOTIDE SEQUENCE</scope>
    <source>
        <strain evidence="1">CtbEa13</strain>
    </source>
</reference>
<sequence length="54" mass="6677">MIYVYQVYMYILYSHFYIKTNLLNYFLLCTHTYARTHVKQIRVYSGTFIVKLNK</sequence>
<accession>A0A8S5VBI5</accession>
<organism evidence="1">
    <name type="scientific">Myoviridae sp. ctbEa13</name>
    <dbReference type="NCBI Taxonomy" id="2825136"/>
    <lineage>
        <taxon>Viruses</taxon>
        <taxon>Duplodnaviria</taxon>
        <taxon>Heunggongvirae</taxon>
        <taxon>Uroviricota</taxon>
        <taxon>Caudoviricetes</taxon>
    </lineage>
</organism>
<protein>
    <submittedName>
        <fullName evidence="1">Uncharacterized protein</fullName>
    </submittedName>
</protein>
<proteinExistence type="predicted"/>
<evidence type="ECO:0000313" key="1">
    <source>
        <dbReference type="EMBL" id="DAG04070.1"/>
    </source>
</evidence>
<dbReference type="EMBL" id="BK016237">
    <property type="protein sequence ID" value="DAG04070.1"/>
    <property type="molecule type" value="Genomic_DNA"/>
</dbReference>
<name>A0A8S5VBI5_9CAUD</name>